<sequence length="114" mass="13263">MVDCKKCVNSGCCKLKIEVSKQEYNSLSSKVKKEFTKNVDSFLEKSPHLKGFIEKDLEVLYEGNYANMNKSDDGYCPFLNRKSMLCSVYEERPQVCKSYSNMRCEKIRLLSYEV</sequence>
<dbReference type="AlphaFoldDB" id="X1S397"/>
<dbReference type="PANTHER" id="PTHR35866:SF1">
    <property type="entry name" value="YKGJ FAMILY CYSTEINE CLUSTER PROTEIN"/>
    <property type="match status" value="1"/>
</dbReference>
<comment type="caution">
    <text evidence="1">The sequence shown here is derived from an EMBL/GenBank/DDBJ whole genome shotgun (WGS) entry which is preliminary data.</text>
</comment>
<feature type="non-terminal residue" evidence="1">
    <location>
        <position position="114"/>
    </location>
</feature>
<dbReference type="Pfam" id="PF03692">
    <property type="entry name" value="CxxCxxCC"/>
    <property type="match status" value="1"/>
</dbReference>
<reference evidence="1" key="1">
    <citation type="journal article" date="2014" name="Front. Microbiol.">
        <title>High frequency of phylogenetically diverse reductive dehalogenase-homologous genes in deep subseafloor sedimentary metagenomes.</title>
        <authorList>
            <person name="Kawai M."/>
            <person name="Futagami T."/>
            <person name="Toyoda A."/>
            <person name="Takaki Y."/>
            <person name="Nishi S."/>
            <person name="Hori S."/>
            <person name="Arai W."/>
            <person name="Tsubouchi T."/>
            <person name="Morono Y."/>
            <person name="Uchiyama I."/>
            <person name="Ito T."/>
            <person name="Fujiyama A."/>
            <person name="Inagaki F."/>
            <person name="Takami H."/>
        </authorList>
    </citation>
    <scope>NUCLEOTIDE SEQUENCE</scope>
    <source>
        <strain evidence="1">Expedition CK06-06</strain>
    </source>
</reference>
<evidence type="ECO:0008006" key="2">
    <source>
        <dbReference type="Google" id="ProtNLM"/>
    </source>
</evidence>
<evidence type="ECO:0000313" key="1">
    <source>
        <dbReference type="EMBL" id="GAI87368.1"/>
    </source>
</evidence>
<dbReference type="InterPro" id="IPR005358">
    <property type="entry name" value="Puta_zinc/iron-chelating_dom"/>
</dbReference>
<protein>
    <recommendedName>
        <fullName evidence="2">Zinc/iron-chelating domain-containing protein</fullName>
    </recommendedName>
</protein>
<accession>X1S397</accession>
<proteinExistence type="predicted"/>
<dbReference type="EMBL" id="BARW01006245">
    <property type="protein sequence ID" value="GAI87368.1"/>
    <property type="molecule type" value="Genomic_DNA"/>
</dbReference>
<dbReference type="PANTHER" id="PTHR35866">
    <property type="entry name" value="PUTATIVE-RELATED"/>
    <property type="match status" value="1"/>
</dbReference>
<name>X1S397_9ZZZZ</name>
<organism evidence="1">
    <name type="scientific">marine sediment metagenome</name>
    <dbReference type="NCBI Taxonomy" id="412755"/>
    <lineage>
        <taxon>unclassified sequences</taxon>
        <taxon>metagenomes</taxon>
        <taxon>ecological metagenomes</taxon>
    </lineage>
</organism>
<gene>
    <name evidence="1" type="ORF">S12H4_13108</name>
</gene>